<sequence>MRPRVRRLTVLLAASSILLCACAAGSPPESGSSRLSPSAASGASAGGEIIPAGPAAGAPATTQRPVTTVADDSGIPGVIAWSTAVDANGTALGGAEEHTHVTGKVTYVSAPPAGGPHDPVWMNAGVYDKPVPSERAVHTLEHGGVWIAYRASLPAAQVRQLVDFVGKQTVIREQIPGLPGQSNRYLTLAPWADDNLPSPIVISSWGHQLQLSDPADARLQRFVDVFRFSRTYSPEYGAPVDGVPVQTGGVAARYGGTVPNPSGSADEASAN</sequence>
<name>A0ABZ0SLR5_9MICO</name>
<evidence type="ECO:0000256" key="2">
    <source>
        <dbReference type="SAM" id="SignalP"/>
    </source>
</evidence>
<feature type="signal peptide" evidence="2">
    <location>
        <begin position="1"/>
        <end position="23"/>
    </location>
</feature>
<feature type="compositionally biased region" description="Low complexity" evidence="1">
    <location>
        <begin position="27"/>
        <end position="60"/>
    </location>
</feature>
<dbReference type="Pfam" id="PF11303">
    <property type="entry name" value="DUF3105"/>
    <property type="match status" value="1"/>
</dbReference>
<dbReference type="EMBL" id="CP139368">
    <property type="protein sequence ID" value="WPR89134.1"/>
    <property type="molecule type" value="Genomic_DNA"/>
</dbReference>
<evidence type="ECO:0000313" key="3">
    <source>
        <dbReference type="EMBL" id="WPR89134.1"/>
    </source>
</evidence>
<protein>
    <submittedName>
        <fullName evidence="3">DUF3105 domain-containing protein</fullName>
    </submittedName>
</protein>
<dbReference type="Proteomes" id="UP001323798">
    <property type="component" value="Chromosome"/>
</dbReference>
<organism evidence="3 4">
    <name type="scientific">Microbacterium rhizosphaerae</name>
    <dbReference type="NCBI Taxonomy" id="1678237"/>
    <lineage>
        <taxon>Bacteria</taxon>
        <taxon>Bacillati</taxon>
        <taxon>Actinomycetota</taxon>
        <taxon>Actinomycetes</taxon>
        <taxon>Micrococcales</taxon>
        <taxon>Microbacteriaceae</taxon>
        <taxon>Microbacterium</taxon>
    </lineage>
</organism>
<evidence type="ECO:0000313" key="4">
    <source>
        <dbReference type="Proteomes" id="UP001323798"/>
    </source>
</evidence>
<feature type="chain" id="PRO_5045506031" evidence="2">
    <location>
        <begin position="24"/>
        <end position="271"/>
    </location>
</feature>
<proteinExistence type="predicted"/>
<feature type="region of interest" description="Disordered" evidence="1">
    <location>
        <begin position="27"/>
        <end position="63"/>
    </location>
</feature>
<dbReference type="InterPro" id="IPR021454">
    <property type="entry name" value="DUF3105"/>
</dbReference>
<keyword evidence="4" id="KW-1185">Reference proteome</keyword>
<gene>
    <name evidence="3" type="ORF">SM116_15425</name>
</gene>
<reference evidence="3 4" key="1">
    <citation type="submission" date="2023-11" db="EMBL/GenBank/DDBJ databases">
        <title>Genome sequence of Microbacterium rhizosphaerae KACC 19337.</title>
        <authorList>
            <person name="Choi H."/>
            <person name="Kim S."/>
            <person name="Kim Y."/>
            <person name="Kwon S.-W."/>
            <person name="Heo J."/>
        </authorList>
    </citation>
    <scope>NUCLEOTIDE SEQUENCE [LARGE SCALE GENOMIC DNA]</scope>
    <source>
        <strain evidence="3 4">KACC 19337</strain>
    </source>
</reference>
<accession>A0ABZ0SLR5</accession>
<keyword evidence="2" id="KW-0732">Signal</keyword>
<evidence type="ECO:0000256" key="1">
    <source>
        <dbReference type="SAM" id="MobiDB-lite"/>
    </source>
</evidence>
<dbReference type="RefSeq" id="WP_320941851.1">
    <property type="nucleotide sequence ID" value="NZ_BAABEU010000001.1"/>
</dbReference>
<dbReference type="PROSITE" id="PS51257">
    <property type="entry name" value="PROKAR_LIPOPROTEIN"/>
    <property type="match status" value="1"/>
</dbReference>